<organism evidence="4 5">
    <name type="scientific">Virgibacillus tibetensis</name>
    <dbReference type="NCBI Taxonomy" id="3042313"/>
    <lineage>
        <taxon>Bacteria</taxon>
        <taxon>Bacillati</taxon>
        <taxon>Bacillota</taxon>
        <taxon>Bacilli</taxon>
        <taxon>Bacillales</taxon>
        <taxon>Bacillaceae</taxon>
        <taxon>Virgibacillus</taxon>
    </lineage>
</organism>
<evidence type="ECO:0000313" key="5">
    <source>
        <dbReference type="Proteomes" id="UP001335737"/>
    </source>
</evidence>
<reference evidence="4 5" key="1">
    <citation type="journal article" date="2024" name="Int. J. Syst. Evol. Microbiol.">
        <title>Virgibacillus tibetensis sp. nov., isolated from salt lake on the Tibetan Plateau of China.</title>
        <authorList>
            <person name="Phurbu D."/>
            <person name="Liu Z.-X."/>
            <person name="Wang R."/>
            <person name="Zheng Y.-Y."/>
            <person name="Liu H.-C."/>
            <person name="Zhou Y.-G."/>
            <person name="Yu Y.-J."/>
            <person name="Li A.-H."/>
        </authorList>
    </citation>
    <scope>NUCLEOTIDE SEQUENCE [LARGE SCALE GENOMIC DNA]</scope>
    <source>
        <strain evidence="4 5">C22-A2</strain>
    </source>
</reference>
<dbReference type="Pfam" id="PF07875">
    <property type="entry name" value="Coat_F"/>
    <property type="match status" value="1"/>
</dbReference>
<proteinExistence type="inferred from homology"/>
<keyword evidence="1" id="KW-0749">Sporulation</keyword>
<name>A0ABU6KF71_9BACI</name>
<dbReference type="EMBL" id="JARZFX010000003">
    <property type="protein sequence ID" value="MEC5423803.1"/>
    <property type="molecule type" value="Genomic_DNA"/>
</dbReference>
<dbReference type="Proteomes" id="UP001335737">
    <property type="component" value="Unassembled WGS sequence"/>
</dbReference>
<evidence type="ECO:0000313" key="4">
    <source>
        <dbReference type="EMBL" id="MEC5423803.1"/>
    </source>
</evidence>
<keyword evidence="5" id="KW-1185">Reference proteome</keyword>
<dbReference type="InterPro" id="IPR012347">
    <property type="entry name" value="Ferritin-like"/>
</dbReference>
<keyword evidence="4" id="KW-0167">Capsid protein</keyword>
<dbReference type="Gene3D" id="1.20.1260.10">
    <property type="match status" value="1"/>
</dbReference>
<keyword evidence="4" id="KW-0946">Virion</keyword>
<comment type="similarity">
    <text evidence="3">Belongs to the CotF family.</text>
</comment>
<dbReference type="PANTHER" id="PTHR39183:SF1">
    <property type="entry name" value="SPORE COAT PROTEIN F-LIKE PROTEIN YHCQ"/>
    <property type="match status" value="1"/>
</dbReference>
<dbReference type="InterPro" id="IPR012851">
    <property type="entry name" value="Spore_coat_CotF-like"/>
</dbReference>
<protein>
    <submittedName>
        <fullName evidence="4">Spore coat protein</fullName>
    </submittedName>
</protein>
<comment type="subcellular location">
    <subcellularLocation>
        <location evidence="2">Spore coat</location>
    </subcellularLocation>
</comment>
<comment type="caution">
    <text evidence="4">The sequence shown here is derived from an EMBL/GenBank/DDBJ whole genome shotgun (WGS) entry which is preliminary data.</text>
</comment>
<gene>
    <name evidence="4" type="ORF">QGM71_09900</name>
</gene>
<accession>A0ABU6KF71</accession>
<sequence length="164" mass="19032">MEPNQQKHLAWHETLEIHELVAFQSVGLMKLKKAIGEIKDSKLRGIYEETIKGLEQNIRELLKFYPMAPREDSEYETRNLDTAFYAGDLLALSKTSVRNYAIAITESATPAVRETLNNHLQKAVRTHGKVFYYMYEKGLYPAYNLDKLLKGDMENARKALEMRY</sequence>
<evidence type="ECO:0000256" key="2">
    <source>
        <dbReference type="ARBA" id="ARBA00024325"/>
    </source>
</evidence>
<evidence type="ECO:0000256" key="3">
    <source>
        <dbReference type="ARBA" id="ARBA00024344"/>
    </source>
</evidence>
<evidence type="ECO:0000256" key="1">
    <source>
        <dbReference type="ARBA" id="ARBA00022969"/>
    </source>
</evidence>
<dbReference type="RefSeq" id="WP_327607369.1">
    <property type="nucleotide sequence ID" value="NZ_JARZFX010000003.1"/>
</dbReference>
<dbReference type="PANTHER" id="PTHR39183">
    <property type="entry name" value="SPORE COAT PROTEIN F-LIKE PROTEIN YHCQ"/>
    <property type="match status" value="1"/>
</dbReference>